<evidence type="ECO:0000313" key="2">
    <source>
        <dbReference type="Proteomes" id="UP000754883"/>
    </source>
</evidence>
<dbReference type="EMBL" id="CABFNO020001404">
    <property type="protein sequence ID" value="CAG9986305.1"/>
    <property type="molecule type" value="Genomic_DNA"/>
</dbReference>
<name>A0A9N9UAA7_9HYPO</name>
<dbReference type="Proteomes" id="UP000754883">
    <property type="component" value="Unassembled WGS sequence"/>
</dbReference>
<reference evidence="1" key="1">
    <citation type="submission" date="2021-10" db="EMBL/GenBank/DDBJ databases">
        <authorList>
            <person name="Piombo E."/>
        </authorList>
    </citation>
    <scope>NUCLEOTIDE SEQUENCE</scope>
</reference>
<dbReference type="OrthoDB" id="5142691at2759"/>
<organism evidence="1 2">
    <name type="scientific">Clonostachys byssicola</name>
    <dbReference type="NCBI Taxonomy" id="160290"/>
    <lineage>
        <taxon>Eukaryota</taxon>
        <taxon>Fungi</taxon>
        <taxon>Dikarya</taxon>
        <taxon>Ascomycota</taxon>
        <taxon>Pezizomycotina</taxon>
        <taxon>Sordariomycetes</taxon>
        <taxon>Hypocreomycetidae</taxon>
        <taxon>Hypocreales</taxon>
        <taxon>Bionectriaceae</taxon>
        <taxon>Clonostachys</taxon>
    </lineage>
</organism>
<comment type="caution">
    <text evidence="1">The sequence shown here is derived from an EMBL/GenBank/DDBJ whole genome shotgun (WGS) entry which is preliminary data.</text>
</comment>
<sequence length="81" mass="9760">MVARVQHRWREEAREEDYPQLTQTRVINFATTMTPILTHLSQNPFERIFSGGSKRMTMARVERALRRNMIEYSFHETFEDL</sequence>
<evidence type="ECO:0000313" key="1">
    <source>
        <dbReference type="EMBL" id="CAG9986305.1"/>
    </source>
</evidence>
<keyword evidence="2" id="KW-1185">Reference proteome</keyword>
<proteinExistence type="predicted"/>
<gene>
    <name evidence="1" type="ORF">CBYS24578_00012608</name>
</gene>
<protein>
    <submittedName>
        <fullName evidence="1">Uncharacterized protein</fullName>
    </submittedName>
</protein>
<accession>A0A9N9UAA7</accession>
<dbReference type="AlphaFoldDB" id="A0A9N9UAA7"/>